<feature type="transmembrane region" description="Helical" evidence="1">
    <location>
        <begin position="28"/>
        <end position="55"/>
    </location>
</feature>
<evidence type="ECO:0000313" key="2">
    <source>
        <dbReference type="EMBL" id="MBB2892464.1"/>
    </source>
</evidence>
<reference evidence="2 3" key="1">
    <citation type="submission" date="2020-08" db="EMBL/GenBank/DDBJ databases">
        <title>Sequencing the genomes of 1000 actinobacteria strains.</title>
        <authorList>
            <person name="Klenk H.-P."/>
        </authorList>
    </citation>
    <scope>NUCLEOTIDE SEQUENCE [LARGE SCALE GENOMIC DNA]</scope>
    <source>
        <strain evidence="2 3">DSM 105369</strain>
    </source>
</reference>
<evidence type="ECO:0000313" key="3">
    <source>
        <dbReference type="Proteomes" id="UP000559182"/>
    </source>
</evidence>
<keyword evidence="1" id="KW-1133">Transmembrane helix</keyword>
<sequence>MTNSAENTAHDDKPAKPRSQTALHVTDVLLTVLLSTGLVLLDFGIGLLSLIGMAMSGDACGSGASCAEQDSASGAAFAAAFFVACSLAVCVGGIVVSARKRVITVWAPLAGAALAGLACMIVFNAG</sequence>
<gene>
    <name evidence="2" type="ORF">FHU39_002448</name>
</gene>
<proteinExistence type="predicted"/>
<dbReference type="EMBL" id="JACHVQ010000001">
    <property type="protein sequence ID" value="MBB2892464.1"/>
    <property type="molecule type" value="Genomic_DNA"/>
</dbReference>
<evidence type="ECO:0000256" key="1">
    <source>
        <dbReference type="SAM" id="Phobius"/>
    </source>
</evidence>
<name>A0A839N8Y7_9MICO</name>
<protein>
    <submittedName>
        <fullName evidence="2">Uncharacterized protein</fullName>
    </submittedName>
</protein>
<dbReference type="Proteomes" id="UP000559182">
    <property type="component" value="Unassembled WGS sequence"/>
</dbReference>
<keyword evidence="1" id="KW-0812">Transmembrane</keyword>
<dbReference type="AlphaFoldDB" id="A0A839N8Y7"/>
<feature type="transmembrane region" description="Helical" evidence="1">
    <location>
        <begin position="103"/>
        <end position="123"/>
    </location>
</feature>
<keyword evidence="3" id="KW-1185">Reference proteome</keyword>
<dbReference type="RefSeq" id="WP_183320622.1">
    <property type="nucleotide sequence ID" value="NZ_JACHVQ010000001.1"/>
</dbReference>
<feature type="transmembrane region" description="Helical" evidence="1">
    <location>
        <begin position="75"/>
        <end position="96"/>
    </location>
</feature>
<accession>A0A839N8Y7</accession>
<comment type="caution">
    <text evidence="2">The sequence shown here is derived from an EMBL/GenBank/DDBJ whole genome shotgun (WGS) entry which is preliminary data.</text>
</comment>
<keyword evidence="1" id="KW-0472">Membrane</keyword>
<organism evidence="2 3">
    <name type="scientific">Flexivirga oryzae</name>
    <dbReference type="NCBI Taxonomy" id="1794944"/>
    <lineage>
        <taxon>Bacteria</taxon>
        <taxon>Bacillati</taxon>
        <taxon>Actinomycetota</taxon>
        <taxon>Actinomycetes</taxon>
        <taxon>Micrococcales</taxon>
        <taxon>Dermacoccaceae</taxon>
        <taxon>Flexivirga</taxon>
    </lineage>
</organism>